<protein>
    <submittedName>
        <fullName evidence="2">Uncharacterized protein</fullName>
    </submittedName>
</protein>
<dbReference type="Proteomes" id="UP001595647">
    <property type="component" value="Unassembled WGS sequence"/>
</dbReference>
<dbReference type="RefSeq" id="WP_182308684.1">
    <property type="nucleotide sequence ID" value="NZ_CP059897.1"/>
</dbReference>
<evidence type="ECO:0000256" key="1">
    <source>
        <dbReference type="SAM" id="Phobius"/>
    </source>
</evidence>
<accession>A0ABV7IAS6</accession>
<evidence type="ECO:0000313" key="2">
    <source>
        <dbReference type="EMBL" id="MFC3166065.1"/>
    </source>
</evidence>
<name>A0ABV7IAS6_9HYPH</name>
<comment type="caution">
    <text evidence="2">The sequence shown here is derived from an EMBL/GenBank/DDBJ whole genome shotgun (WGS) entry which is preliminary data.</text>
</comment>
<dbReference type="EMBL" id="JBHRTG010000019">
    <property type="protein sequence ID" value="MFC3166065.1"/>
    <property type="molecule type" value="Genomic_DNA"/>
</dbReference>
<sequence>MSNVIEFKRPPKPKEEKKAKPAVRKALLFSGIFLAFVAVWAYYAYLA</sequence>
<keyword evidence="3" id="KW-1185">Reference proteome</keyword>
<evidence type="ECO:0000313" key="3">
    <source>
        <dbReference type="Proteomes" id="UP001595647"/>
    </source>
</evidence>
<organism evidence="2 3">
    <name type="scientific">Ciceribacter thiooxidans</name>
    <dbReference type="NCBI Taxonomy" id="1969821"/>
    <lineage>
        <taxon>Bacteria</taxon>
        <taxon>Pseudomonadati</taxon>
        <taxon>Pseudomonadota</taxon>
        <taxon>Alphaproteobacteria</taxon>
        <taxon>Hyphomicrobiales</taxon>
        <taxon>Rhizobiaceae</taxon>
        <taxon>Ciceribacter</taxon>
    </lineage>
</organism>
<proteinExistence type="predicted"/>
<keyword evidence="1" id="KW-1133">Transmembrane helix</keyword>
<feature type="transmembrane region" description="Helical" evidence="1">
    <location>
        <begin position="26"/>
        <end position="45"/>
    </location>
</feature>
<gene>
    <name evidence="2" type="ORF">ACFOHV_22540</name>
</gene>
<reference evidence="3" key="1">
    <citation type="journal article" date="2019" name="Int. J. Syst. Evol. Microbiol.">
        <title>The Global Catalogue of Microorganisms (GCM) 10K type strain sequencing project: providing services to taxonomists for standard genome sequencing and annotation.</title>
        <authorList>
            <consortium name="The Broad Institute Genomics Platform"/>
            <consortium name="The Broad Institute Genome Sequencing Center for Infectious Disease"/>
            <person name="Wu L."/>
            <person name="Ma J."/>
        </authorList>
    </citation>
    <scope>NUCLEOTIDE SEQUENCE [LARGE SCALE GENOMIC DNA]</scope>
    <source>
        <strain evidence="3">KCTC 52231</strain>
    </source>
</reference>
<keyword evidence="1" id="KW-0472">Membrane</keyword>
<keyword evidence="1" id="KW-0812">Transmembrane</keyword>